<organism evidence="5 6">
    <name type="scientific">Aliivibrio fischeri</name>
    <name type="common">Vibrio fischeri</name>
    <dbReference type="NCBI Taxonomy" id="668"/>
    <lineage>
        <taxon>Bacteria</taxon>
        <taxon>Pseudomonadati</taxon>
        <taxon>Pseudomonadota</taxon>
        <taxon>Gammaproteobacteria</taxon>
        <taxon>Vibrionales</taxon>
        <taxon>Vibrionaceae</taxon>
        <taxon>Aliivibrio</taxon>
    </lineage>
</organism>
<keyword evidence="2" id="KW-0547">Nucleotide-binding</keyword>
<keyword evidence="2" id="KW-0808">Transferase</keyword>
<feature type="binding site" evidence="2">
    <location>
        <position position="213"/>
    </location>
    <ligand>
        <name>ATP</name>
        <dbReference type="ChEBI" id="CHEBI:30616"/>
    </ligand>
</feature>
<dbReference type="SUPFAM" id="SSF56042">
    <property type="entry name" value="PurM C-terminal domain-like"/>
    <property type="match status" value="1"/>
</dbReference>
<dbReference type="AlphaFoldDB" id="A0A510UHA0"/>
<dbReference type="GO" id="GO:0000287">
    <property type="term" value="F:magnesium ion binding"/>
    <property type="evidence" value="ECO:0007669"/>
    <property type="project" value="UniProtKB-UniRule"/>
</dbReference>
<dbReference type="InterPro" id="IPR016188">
    <property type="entry name" value="PurM-like_N"/>
</dbReference>
<evidence type="ECO:0000259" key="3">
    <source>
        <dbReference type="Pfam" id="PF00586"/>
    </source>
</evidence>
<dbReference type="InterPro" id="IPR036676">
    <property type="entry name" value="PurM-like_C_sf"/>
</dbReference>
<comment type="catalytic activity">
    <reaction evidence="2">
        <text>thiamine phosphate + ATP = thiamine diphosphate + ADP</text>
        <dbReference type="Rhea" id="RHEA:15913"/>
        <dbReference type="ChEBI" id="CHEBI:30616"/>
        <dbReference type="ChEBI" id="CHEBI:37575"/>
        <dbReference type="ChEBI" id="CHEBI:58937"/>
        <dbReference type="ChEBI" id="CHEBI:456216"/>
        <dbReference type="EC" id="2.7.4.16"/>
    </reaction>
</comment>
<dbReference type="NCBIfam" id="TIGR01379">
    <property type="entry name" value="thiL"/>
    <property type="match status" value="1"/>
</dbReference>
<evidence type="ECO:0000313" key="6">
    <source>
        <dbReference type="Proteomes" id="UP000321787"/>
    </source>
</evidence>
<dbReference type="RefSeq" id="WP_146864250.1">
    <property type="nucleotide sequence ID" value="NZ_BJTZ01000011.1"/>
</dbReference>
<feature type="binding site" evidence="2">
    <location>
        <position position="29"/>
    </location>
    <ligand>
        <name>Mg(2+)</name>
        <dbReference type="ChEBI" id="CHEBI:18420"/>
        <label>4</label>
    </ligand>
</feature>
<dbReference type="Proteomes" id="UP000321787">
    <property type="component" value="Unassembled WGS sequence"/>
</dbReference>
<keyword evidence="2 5" id="KW-0418">Kinase</keyword>
<feature type="binding site" evidence="2">
    <location>
        <position position="46"/>
    </location>
    <ligand>
        <name>Mg(2+)</name>
        <dbReference type="ChEBI" id="CHEBI:18420"/>
        <label>2</label>
    </ligand>
</feature>
<evidence type="ECO:0000313" key="5">
    <source>
        <dbReference type="EMBL" id="GEK14014.1"/>
    </source>
</evidence>
<feature type="binding site" evidence="2">
    <location>
        <position position="45"/>
    </location>
    <ligand>
        <name>Mg(2+)</name>
        <dbReference type="ChEBI" id="CHEBI:18420"/>
        <label>1</label>
    </ligand>
</feature>
<name>A0A510UHA0_ALIFS</name>
<dbReference type="InterPro" id="IPR010918">
    <property type="entry name" value="PurM-like_C_dom"/>
</dbReference>
<feature type="binding site" evidence="2">
    <location>
        <position position="325"/>
    </location>
    <ligand>
        <name>substrate</name>
    </ligand>
</feature>
<keyword evidence="2" id="KW-0067">ATP-binding</keyword>
<dbReference type="EMBL" id="BJTZ01000011">
    <property type="protein sequence ID" value="GEK14014.1"/>
    <property type="molecule type" value="Genomic_DNA"/>
</dbReference>
<accession>A0A510UHA0</accession>
<dbReference type="EC" id="2.7.4.16" evidence="2"/>
<dbReference type="UniPathway" id="UPA00060">
    <property type="reaction ID" value="UER00142"/>
</dbReference>
<dbReference type="InterPro" id="IPR006283">
    <property type="entry name" value="ThiL-like"/>
</dbReference>
<feature type="binding site" evidence="2">
    <location>
        <position position="145"/>
    </location>
    <ligand>
        <name>ATP</name>
        <dbReference type="ChEBI" id="CHEBI:30616"/>
    </ligand>
</feature>
<feature type="binding site" evidence="2">
    <location>
        <position position="44"/>
    </location>
    <ligand>
        <name>Mg(2+)</name>
        <dbReference type="ChEBI" id="CHEBI:18420"/>
        <label>4</label>
    </ligand>
</feature>
<dbReference type="Pfam" id="PF00586">
    <property type="entry name" value="AIRS"/>
    <property type="match status" value="1"/>
</dbReference>
<feature type="binding site" evidence="2">
    <location>
        <position position="121"/>
    </location>
    <ligand>
        <name>Mg(2+)</name>
        <dbReference type="ChEBI" id="CHEBI:18420"/>
        <label>1</label>
    </ligand>
</feature>
<dbReference type="Pfam" id="PF02769">
    <property type="entry name" value="AIRS_C"/>
    <property type="match status" value="1"/>
</dbReference>
<feature type="domain" description="PurM-like N-terminal" evidence="3">
    <location>
        <begin position="27"/>
        <end position="137"/>
    </location>
</feature>
<dbReference type="SUPFAM" id="SSF55326">
    <property type="entry name" value="PurM N-terminal domain-like"/>
    <property type="match status" value="1"/>
</dbReference>
<feature type="binding site" evidence="2">
    <location>
        <position position="53"/>
    </location>
    <ligand>
        <name>substrate</name>
    </ligand>
</feature>
<dbReference type="PANTHER" id="PTHR30270:SF0">
    <property type="entry name" value="THIAMINE-MONOPHOSPHATE KINASE"/>
    <property type="match status" value="1"/>
</dbReference>
<dbReference type="InterPro" id="IPR036921">
    <property type="entry name" value="PurM-like_N_sf"/>
</dbReference>
<dbReference type="GO" id="GO:0005524">
    <property type="term" value="F:ATP binding"/>
    <property type="evidence" value="ECO:0007669"/>
    <property type="project" value="UniProtKB-UniRule"/>
</dbReference>
<keyword evidence="2" id="KW-0460">Magnesium</keyword>
<dbReference type="Gene3D" id="3.90.650.10">
    <property type="entry name" value="PurM-like C-terminal domain"/>
    <property type="match status" value="1"/>
</dbReference>
<comment type="caution">
    <text evidence="5">The sequence shown here is derived from an EMBL/GenBank/DDBJ whole genome shotgun (WGS) entry which is preliminary data.</text>
</comment>
<comment type="pathway">
    <text evidence="2">Cofactor biosynthesis; thiamine diphosphate biosynthesis; thiamine diphosphate from thiamine phosphate: step 1/1.</text>
</comment>
<feature type="binding site" evidence="2">
    <location>
        <position position="211"/>
    </location>
    <ligand>
        <name>Mg(2+)</name>
        <dbReference type="ChEBI" id="CHEBI:18420"/>
        <label>3</label>
    </ligand>
</feature>
<keyword evidence="2" id="KW-0479">Metal-binding</keyword>
<sequence>MCSEFNLIDRFFVQENVSRDDVDLGIGDDCALVTVPEGYQVAITTDTLAAGTHFLADADPVSVGHKALASNLSDLAAMGAKPTWVSLALTLPQSDEKWLEGFCKGFFDLAKQYQVELIGGDTTKGPLSITITVQGIIPKGTALTRSAAQIGDDIYVTGNLGDSAAGLEVILNSHKNVKGELEKELEKRHYYSTPQVELAQDIRHLCHAALDISDGVISDLGHILKQSNVSAVINVNNLPISSELVTYYRQDKEKCQKLALTSGEEYELCFTAPKKNSKAIKQIATILNKKISIIGEIIDKPFNGLPDSVQLFDNNKLLDWQLLGYDHFRREQ</sequence>
<dbReference type="Gene3D" id="3.30.1330.10">
    <property type="entry name" value="PurM-like, N-terminal domain"/>
    <property type="match status" value="1"/>
</dbReference>
<keyword evidence="1 2" id="KW-0784">Thiamine biosynthesis</keyword>
<dbReference type="CDD" id="cd02194">
    <property type="entry name" value="ThiL"/>
    <property type="match status" value="1"/>
</dbReference>
<dbReference type="PIRSF" id="PIRSF005303">
    <property type="entry name" value="Thiam_monoph_kin"/>
    <property type="match status" value="1"/>
</dbReference>
<reference evidence="5 6" key="1">
    <citation type="submission" date="2019-07" db="EMBL/GenBank/DDBJ databases">
        <title>Whole genome shotgun sequence of Aliivibrio fischeri NBRC 101058.</title>
        <authorList>
            <person name="Hosoyama A."/>
            <person name="Uohara A."/>
            <person name="Ohji S."/>
            <person name="Ichikawa N."/>
        </authorList>
    </citation>
    <scope>NUCLEOTIDE SEQUENCE [LARGE SCALE GENOMIC DNA]</scope>
    <source>
        <strain evidence="5 6">NBRC 101058</strain>
    </source>
</reference>
<evidence type="ECO:0000256" key="2">
    <source>
        <dbReference type="HAMAP-Rule" id="MF_02128"/>
    </source>
</evidence>
<feature type="binding site" evidence="2">
    <location>
        <position position="74"/>
    </location>
    <ligand>
        <name>Mg(2+)</name>
        <dbReference type="ChEBI" id="CHEBI:18420"/>
        <label>4</label>
    </ligand>
</feature>
<comment type="similarity">
    <text evidence="2">Belongs to the thiamine-monophosphate kinase family.</text>
</comment>
<comment type="function">
    <text evidence="2">Catalyzes the ATP-dependent phosphorylation of thiamine-monophosphate (TMP) to form thiamine-pyrophosphate (TPP), the active form of vitamin B1.</text>
</comment>
<protein>
    <recommendedName>
        <fullName evidence="2">Thiamine-monophosphate kinase</fullName>
        <shortName evidence="2">TMP kinase</shortName>
        <shortName evidence="2">Thiamine-phosphate kinase</shortName>
        <ecNumber evidence="2">2.7.4.16</ecNumber>
    </recommendedName>
</protein>
<feature type="binding site" evidence="2">
    <location>
        <position position="74"/>
    </location>
    <ligand>
        <name>Mg(2+)</name>
        <dbReference type="ChEBI" id="CHEBI:18420"/>
        <label>2</label>
    </ligand>
</feature>
<proteinExistence type="inferred from homology"/>
<feature type="binding site" evidence="2">
    <location>
        <position position="29"/>
    </location>
    <ligand>
        <name>Mg(2+)</name>
        <dbReference type="ChEBI" id="CHEBI:18420"/>
        <label>3</label>
    </ligand>
</feature>
<feature type="binding site" evidence="2">
    <location>
        <position position="214"/>
    </location>
    <ligand>
        <name>Mg(2+)</name>
        <dbReference type="ChEBI" id="CHEBI:18420"/>
        <label>5</label>
    </ligand>
</feature>
<gene>
    <name evidence="2 5" type="primary">thiL</name>
    <name evidence="5" type="ORF">AFI02nite_20500</name>
</gene>
<dbReference type="GO" id="GO:0009229">
    <property type="term" value="P:thiamine diphosphate biosynthetic process"/>
    <property type="evidence" value="ECO:0007669"/>
    <property type="project" value="UniProtKB-UniRule"/>
</dbReference>
<comment type="caution">
    <text evidence="2">Lacks conserved residue(s) required for the propagation of feature annotation.</text>
</comment>
<feature type="binding site" evidence="2">
    <location>
        <position position="46"/>
    </location>
    <ligand>
        <name>Mg(2+)</name>
        <dbReference type="ChEBI" id="CHEBI:18420"/>
        <label>1</label>
    </ligand>
</feature>
<evidence type="ECO:0000259" key="4">
    <source>
        <dbReference type="Pfam" id="PF02769"/>
    </source>
</evidence>
<feature type="domain" description="PurM-like C-terminal" evidence="4">
    <location>
        <begin position="150"/>
        <end position="301"/>
    </location>
</feature>
<dbReference type="GO" id="GO:0009228">
    <property type="term" value="P:thiamine biosynthetic process"/>
    <property type="evidence" value="ECO:0007669"/>
    <property type="project" value="UniProtKB-KW"/>
</dbReference>
<comment type="miscellaneous">
    <text evidence="2">Reaction mechanism of ThiL seems to utilize a direct, inline transfer of the gamma-phosphate of ATP to TMP rather than a phosphorylated enzyme intermediate.</text>
</comment>
<dbReference type="PANTHER" id="PTHR30270">
    <property type="entry name" value="THIAMINE-MONOPHOSPHATE KINASE"/>
    <property type="match status" value="1"/>
</dbReference>
<feature type="binding site" evidence="2">
    <location>
        <begin position="120"/>
        <end position="121"/>
    </location>
    <ligand>
        <name>ATP</name>
        <dbReference type="ChEBI" id="CHEBI:30616"/>
    </ligand>
</feature>
<evidence type="ECO:0000256" key="1">
    <source>
        <dbReference type="ARBA" id="ARBA00022977"/>
    </source>
</evidence>
<dbReference type="HAMAP" id="MF_02128">
    <property type="entry name" value="TMP_kinase"/>
    <property type="match status" value="1"/>
</dbReference>
<dbReference type="GO" id="GO:0009030">
    <property type="term" value="F:thiamine-phosphate kinase activity"/>
    <property type="evidence" value="ECO:0007669"/>
    <property type="project" value="UniProtKB-UniRule"/>
</dbReference>
<feature type="binding site" evidence="2">
    <location>
        <position position="264"/>
    </location>
    <ligand>
        <name>substrate</name>
    </ligand>
</feature>
<feature type="binding site" evidence="2">
    <location>
        <position position="74"/>
    </location>
    <ligand>
        <name>Mg(2+)</name>
        <dbReference type="ChEBI" id="CHEBI:18420"/>
        <label>3</label>
    </ligand>
</feature>